<evidence type="ECO:0000256" key="2">
    <source>
        <dbReference type="ARBA" id="ARBA00022630"/>
    </source>
</evidence>
<reference evidence="6 7" key="1">
    <citation type="journal article" date="2021" name="Nat. Commun.">
        <title>Genetic determinants of endophytism in the Arabidopsis root mycobiome.</title>
        <authorList>
            <person name="Mesny F."/>
            <person name="Miyauchi S."/>
            <person name="Thiergart T."/>
            <person name="Pickel B."/>
            <person name="Atanasova L."/>
            <person name="Karlsson M."/>
            <person name="Huettel B."/>
            <person name="Barry K.W."/>
            <person name="Haridas S."/>
            <person name="Chen C."/>
            <person name="Bauer D."/>
            <person name="Andreopoulos W."/>
            <person name="Pangilinan J."/>
            <person name="LaButti K."/>
            <person name="Riley R."/>
            <person name="Lipzen A."/>
            <person name="Clum A."/>
            <person name="Drula E."/>
            <person name="Henrissat B."/>
            <person name="Kohler A."/>
            <person name="Grigoriev I.V."/>
            <person name="Martin F.M."/>
            <person name="Hacquard S."/>
        </authorList>
    </citation>
    <scope>NUCLEOTIDE SEQUENCE [LARGE SCALE GENOMIC DNA]</scope>
    <source>
        <strain evidence="6 7">MPI-CAGE-CH-0241</strain>
    </source>
</reference>
<evidence type="ECO:0000313" key="6">
    <source>
        <dbReference type="EMBL" id="KAH6894656.1"/>
    </source>
</evidence>
<keyword evidence="3" id="KW-0288">FMN</keyword>
<dbReference type="InterPro" id="IPR051799">
    <property type="entry name" value="NADH_flavin_oxidoreductase"/>
</dbReference>
<name>A0A9P8WBC8_9HYPO</name>
<keyword evidence="4" id="KW-0560">Oxidoreductase</keyword>
<feature type="domain" description="NADH:flavin oxidoreductase/NADH oxidase N-terminal" evidence="5">
    <location>
        <begin position="9"/>
        <end position="203"/>
    </location>
</feature>
<dbReference type="EMBL" id="JAGPYM010000005">
    <property type="protein sequence ID" value="KAH6894656.1"/>
    <property type="molecule type" value="Genomic_DNA"/>
</dbReference>
<dbReference type="SUPFAM" id="SSF51395">
    <property type="entry name" value="FMN-linked oxidoreductases"/>
    <property type="match status" value="1"/>
</dbReference>
<dbReference type="GO" id="GO:0010181">
    <property type="term" value="F:FMN binding"/>
    <property type="evidence" value="ECO:0007669"/>
    <property type="project" value="InterPro"/>
</dbReference>
<dbReference type="InterPro" id="IPR001155">
    <property type="entry name" value="OxRdtase_FMN_N"/>
</dbReference>
<evidence type="ECO:0000256" key="3">
    <source>
        <dbReference type="ARBA" id="ARBA00022643"/>
    </source>
</evidence>
<protein>
    <submittedName>
        <fullName evidence="6">NADH:flavin oxidoreductase/NADH oxidase</fullName>
    </submittedName>
</protein>
<dbReference type="GO" id="GO:0016491">
    <property type="term" value="F:oxidoreductase activity"/>
    <property type="evidence" value="ECO:0007669"/>
    <property type="project" value="UniProtKB-KW"/>
</dbReference>
<dbReference type="Pfam" id="PF00724">
    <property type="entry name" value="Oxidored_FMN"/>
    <property type="match status" value="1"/>
</dbReference>
<keyword evidence="2" id="KW-0285">Flavoprotein</keyword>
<evidence type="ECO:0000256" key="4">
    <source>
        <dbReference type="ARBA" id="ARBA00023002"/>
    </source>
</evidence>
<dbReference type="Proteomes" id="UP000777438">
    <property type="component" value="Unassembled WGS sequence"/>
</dbReference>
<dbReference type="OrthoDB" id="72788at2759"/>
<keyword evidence="7" id="KW-1185">Reference proteome</keyword>
<dbReference type="AlphaFoldDB" id="A0A9P8WBC8"/>
<organism evidence="6 7">
    <name type="scientific">Thelonectria olida</name>
    <dbReference type="NCBI Taxonomy" id="1576542"/>
    <lineage>
        <taxon>Eukaryota</taxon>
        <taxon>Fungi</taxon>
        <taxon>Dikarya</taxon>
        <taxon>Ascomycota</taxon>
        <taxon>Pezizomycotina</taxon>
        <taxon>Sordariomycetes</taxon>
        <taxon>Hypocreomycetidae</taxon>
        <taxon>Hypocreales</taxon>
        <taxon>Nectriaceae</taxon>
        <taxon>Thelonectria</taxon>
    </lineage>
</organism>
<dbReference type="Gene3D" id="3.20.20.70">
    <property type="entry name" value="Aldolase class I"/>
    <property type="match status" value="1"/>
</dbReference>
<sequence length="271" mass="29990">MAHEMRGGGFSMVMTCATNIHEYGKTFPGQMGIYSDKHLAGLRKVADTIRKNGALSSVQLHHGGVRVNPELGGSSVGPSDIPSLGARALSLEEVEALRDDFVTAALRAQTAGFDGVEVHAAFGWILMQFLSPLFNNRDDRLLFEVIDGIRSACRPDFQVGLRISMERYGMQLAEVRQVAARVLKEERIDYLDLAVWDYAKTSQQATDAIEAGCDFVMIGKAAILQSDFPQKVEQDAHFRLPQLPVIKEYLEDQGLSDNFIAYMGTWEGFVE</sequence>
<evidence type="ECO:0000256" key="1">
    <source>
        <dbReference type="ARBA" id="ARBA00005979"/>
    </source>
</evidence>
<comment type="similarity">
    <text evidence="1">Belongs to the NADH:flavin oxidoreductase/NADH oxidase family.</text>
</comment>
<accession>A0A9P8WBC8</accession>
<dbReference type="PANTHER" id="PTHR43656">
    <property type="entry name" value="BINDING OXIDOREDUCTASE, PUTATIVE (AFU_ORTHOLOGUE AFUA_2G08260)-RELATED"/>
    <property type="match status" value="1"/>
</dbReference>
<gene>
    <name evidence="6" type="ORF">B0T10DRAFT_546123</name>
</gene>
<dbReference type="InterPro" id="IPR013785">
    <property type="entry name" value="Aldolase_TIM"/>
</dbReference>
<evidence type="ECO:0000259" key="5">
    <source>
        <dbReference type="Pfam" id="PF00724"/>
    </source>
</evidence>
<evidence type="ECO:0000313" key="7">
    <source>
        <dbReference type="Proteomes" id="UP000777438"/>
    </source>
</evidence>
<comment type="caution">
    <text evidence="6">The sequence shown here is derived from an EMBL/GenBank/DDBJ whole genome shotgun (WGS) entry which is preliminary data.</text>
</comment>
<proteinExistence type="inferred from homology"/>
<dbReference type="PANTHER" id="PTHR43656:SF2">
    <property type="entry name" value="BINDING OXIDOREDUCTASE, PUTATIVE (AFU_ORTHOLOGUE AFUA_2G08260)-RELATED"/>
    <property type="match status" value="1"/>
</dbReference>